<gene>
    <name evidence="2" type="ORF">OEZ71_09845</name>
</gene>
<name>A0ABT2ZN78_9RHOB</name>
<keyword evidence="3" id="KW-1185">Reference proteome</keyword>
<evidence type="ECO:0000313" key="2">
    <source>
        <dbReference type="EMBL" id="MCV2872601.1"/>
    </source>
</evidence>
<organism evidence="2 3">
    <name type="scientific">Albidovulum litorale</name>
    <dbReference type="NCBI Taxonomy" id="2984134"/>
    <lineage>
        <taxon>Bacteria</taxon>
        <taxon>Pseudomonadati</taxon>
        <taxon>Pseudomonadota</taxon>
        <taxon>Alphaproteobacteria</taxon>
        <taxon>Rhodobacterales</taxon>
        <taxon>Paracoccaceae</taxon>
        <taxon>Albidovulum</taxon>
    </lineage>
</organism>
<accession>A0ABT2ZN78</accession>
<protein>
    <submittedName>
        <fullName evidence="2">Uncharacterized protein</fullName>
    </submittedName>
</protein>
<reference evidence="2 3" key="1">
    <citation type="submission" date="2022-10" db="EMBL/GenBank/DDBJ databases">
        <title>Defluviimonas sp. nov., isolated from ocean surface sediments.</title>
        <authorList>
            <person name="He W."/>
            <person name="Wang L."/>
            <person name="Zhang D.-F."/>
        </authorList>
    </citation>
    <scope>NUCLEOTIDE SEQUENCE [LARGE SCALE GENOMIC DNA]</scope>
    <source>
        <strain evidence="2 3">WL0050</strain>
    </source>
</reference>
<evidence type="ECO:0000256" key="1">
    <source>
        <dbReference type="SAM" id="MobiDB-lite"/>
    </source>
</evidence>
<comment type="caution">
    <text evidence="2">The sequence shown here is derived from an EMBL/GenBank/DDBJ whole genome shotgun (WGS) entry which is preliminary data.</text>
</comment>
<feature type="compositionally biased region" description="Basic and acidic residues" evidence="1">
    <location>
        <begin position="73"/>
        <end position="82"/>
    </location>
</feature>
<dbReference type="Proteomes" id="UP001652564">
    <property type="component" value="Unassembled WGS sequence"/>
</dbReference>
<feature type="region of interest" description="Disordered" evidence="1">
    <location>
        <begin position="62"/>
        <end position="82"/>
    </location>
</feature>
<evidence type="ECO:0000313" key="3">
    <source>
        <dbReference type="Proteomes" id="UP001652564"/>
    </source>
</evidence>
<proteinExistence type="predicted"/>
<dbReference type="RefSeq" id="WP_263739781.1">
    <property type="nucleotide sequence ID" value="NZ_JAOWKZ010000002.1"/>
</dbReference>
<sequence>MRQISTSGKAYRLQGMIRASIIAEENETSRLFADGKGVTWVLEAAEELASQIINEVELMEMERTSAENNKAGSRADWRERHQ</sequence>
<dbReference type="EMBL" id="JAOWKZ010000002">
    <property type="protein sequence ID" value="MCV2872601.1"/>
    <property type="molecule type" value="Genomic_DNA"/>
</dbReference>